<dbReference type="InterPro" id="IPR015797">
    <property type="entry name" value="NUDIX_hydrolase-like_dom_sf"/>
</dbReference>
<dbReference type="InterPro" id="IPR020476">
    <property type="entry name" value="Nudix_hydrolase"/>
</dbReference>
<dbReference type="GO" id="GO:0004081">
    <property type="term" value="F:bis(5'-nucleosyl)-tetraphosphatase (asymmetrical) activity"/>
    <property type="evidence" value="ECO:0007669"/>
    <property type="project" value="TreeGrafter"/>
</dbReference>
<dbReference type="Gene3D" id="3.90.79.10">
    <property type="entry name" value="Nucleoside Triphosphate Pyrophosphohydrolase"/>
    <property type="match status" value="1"/>
</dbReference>
<dbReference type="PROSITE" id="PS00893">
    <property type="entry name" value="NUDIX_BOX"/>
    <property type="match status" value="1"/>
</dbReference>
<evidence type="ECO:0000256" key="5">
    <source>
        <dbReference type="ARBA" id="ARBA00032644"/>
    </source>
</evidence>
<dbReference type="Proteomes" id="UP000177190">
    <property type="component" value="Unassembled WGS sequence"/>
</dbReference>
<evidence type="ECO:0000256" key="6">
    <source>
        <dbReference type="RuleBase" id="RU003476"/>
    </source>
</evidence>
<dbReference type="InterPro" id="IPR000086">
    <property type="entry name" value="NUDIX_hydrolase_dom"/>
</dbReference>
<dbReference type="PRINTS" id="PR00502">
    <property type="entry name" value="NUDIXFAMILY"/>
</dbReference>
<dbReference type="InterPro" id="IPR051325">
    <property type="entry name" value="Nudix_hydrolase_domain"/>
</dbReference>
<dbReference type="GO" id="GO:0006754">
    <property type="term" value="P:ATP biosynthetic process"/>
    <property type="evidence" value="ECO:0007669"/>
    <property type="project" value="TreeGrafter"/>
</dbReference>
<dbReference type="PANTHER" id="PTHR21340">
    <property type="entry name" value="DIADENOSINE 5,5-P1,P4-TETRAPHOSPHATE PYROPHOSPHOHYDROLASE MUTT"/>
    <property type="match status" value="1"/>
</dbReference>
<accession>A0A1G2HRJ0</accession>
<evidence type="ECO:0000259" key="7">
    <source>
        <dbReference type="PROSITE" id="PS51462"/>
    </source>
</evidence>
<evidence type="ECO:0000313" key="8">
    <source>
        <dbReference type="EMBL" id="OGZ65087.1"/>
    </source>
</evidence>
<dbReference type="CDD" id="cd03428">
    <property type="entry name" value="NUDIX_Ap4A_Nudt2"/>
    <property type="match status" value="1"/>
</dbReference>
<dbReference type="Pfam" id="PF00293">
    <property type="entry name" value="NUDIX"/>
    <property type="match status" value="1"/>
</dbReference>
<dbReference type="AlphaFoldDB" id="A0A1G2HRJ0"/>
<reference evidence="8 9" key="1">
    <citation type="journal article" date="2016" name="Nat. Commun.">
        <title>Thousands of microbial genomes shed light on interconnected biogeochemical processes in an aquifer system.</title>
        <authorList>
            <person name="Anantharaman K."/>
            <person name="Brown C.T."/>
            <person name="Hug L.A."/>
            <person name="Sharon I."/>
            <person name="Castelle C.J."/>
            <person name="Probst A.J."/>
            <person name="Thomas B.C."/>
            <person name="Singh A."/>
            <person name="Wilkins M.J."/>
            <person name="Karaoz U."/>
            <person name="Brodie E.L."/>
            <person name="Williams K.H."/>
            <person name="Hubbard S.S."/>
            <person name="Banfield J.F."/>
        </authorList>
    </citation>
    <scope>NUCLEOTIDE SEQUENCE [LARGE SCALE GENOMIC DNA]</scope>
</reference>
<proteinExistence type="inferred from homology"/>
<gene>
    <name evidence="8" type="ORF">A2812_00790</name>
</gene>
<dbReference type="GO" id="GO:0000166">
    <property type="term" value="F:nucleotide binding"/>
    <property type="evidence" value="ECO:0007669"/>
    <property type="project" value="UniProtKB-KW"/>
</dbReference>
<comment type="caution">
    <text evidence="8">The sequence shown here is derived from an EMBL/GenBank/DDBJ whole genome shotgun (WGS) entry which is preliminary data.</text>
</comment>
<sequence>MPREKSAGAIIFFIDPPSRKATEGQRNSQPHYLLLHYPGINKKGGHWEFAKGHIEEGEDYEKTVKREVAEETGLKDIKITPGFKEHIKYFFREKKERQKTPFWIFKLVTFFIAETKSKDIKLSPEHIGYAWLPYEEALKKITYKNSKELFKKANKYLTEHGI</sequence>
<dbReference type="GO" id="GO:0006167">
    <property type="term" value="P:AMP biosynthetic process"/>
    <property type="evidence" value="ECO:0007669"/>
    <property type="project" value="TreeGrafter"/>
</dbReference>
<evidence type="ECO:0000256" key="3">
    <source>
        <dbReference type="ARBA" id="ARBA00022741"/>
    </source>
</evidence>
<comment type="similarity">
    <text evidence="1 6">Belongs to the Nudix hydrolase family.</text>
</comment>
<keyword evidence="3" id="KW-0547">Nucleotide-binding</keyword>
<evidence type="ECO:0000256" key="4">
    <source>
        <dbReference type="ARBA" id="ARBA00022801"/>
    </source>
</evidence>
<dbReference type="InterPro" id="IPR020084">
    <property type="entry name" value="NUDIX_hydrolase_CS"/>
</dbReference>
<protein>
    <recommendedName>
        <fullName evidence="2">Bis(5'-nucleosyl)-tetraphosphatase [asymmetrical]</fullName>
    </recommendedName>
    <alternativeName>
        <fullName evidence="5">Diadenosine 5',5'''-P1,P4-tetraphosphate asymmetrical hydrolase</fullName>
    </alternativeName>
</protein>
<dbReference type="InterPro" id="IPR003565">
    <property type="entry name" value="Tetra_PHTase"/>
</dbReference>
<dbReference type="EMBL" id="MHOM01000013">
    <property type="protein sequence ID" value="OGZ65087.1"/>
    <property type="molecule type" value="Genomic_DNA"/>
</dbReference>
<evidence type="ECO:0000313" key="9">
    <source>
        <dbReference type="Proteomes" id="UP000177190"/>
    </source>
</evidence>
<dbReference type="STRING" id="1802200.A2812_00790"/>
<feature type="domain" description="Nudix hydrolase" evidence="7">
    <location>
        <begin position="2"/>
        <end position="156"/>
    </location>
</feature>
<dbReference type="PANTHER" id="PTHR21340:SF0">
    <property type="entry name" value="BIS(5'-NUCLEOSYL)-TETRAPHOSPHATASE [ASYMMETRICAL]"/>
    <property type="match status" value="1"/>
</dbReference>
<keyword evidence="4 6" id="KW-0378">Hydrolase</keyword>
<name>A0A1G2HRJ0_9BACT</name>
<dbReference type="SUPFAM" id="SSF55811">
    <property type="entry name" value="Nudix"/>
    <property type="match status" value="1"/>
</dbReference>
<evidence type="ECO:0000256" key="1">
    <source>
        <dbReference type="ARBA" id="ARBA00005582"/>
    </source>
</evidence>
<organism evidence="8 9">
    <name type="scientific">Candidatus Staskawiczbacteria bacterium RIFCSPHIGHO2_01_FULL_36_16</name>
    <dbReference type="NCBI Taxonomy" id="1802200"/>
    <lineage>
        <taxon>Bacteria</taxon>
        <taxon>Candidatus Staskawicziibacteriota</taxon>
    </lineage>
</organism>
<dbReference type="PROSITE" id="PS51462">
    <property type="entry name" value="NUDIX"/>
    <property type="match status" value="1"/>
</dbReference>
<evidence type="ECO:0000256" key="2">
    <source>
        <dbReference type="ARBA" id="ARBA00018911"/>
    </source>
</evidence>